<dbReference type="InterPro" id="IPR008271">
    <property type="entry name" value="Ser/Thr_kinase_AS"/>
</dbReference>
<reference evidence="16 17" key="1">
    <citation type="submission" date="2019-02" db="EMBL/GenBank/DDBJ databases">
        <title>Genome sequencing of the rare red list fungi Antrodiella citrinella (Flaviporus citrinellus).</title>
        <authorList>
            <person name="Buettner E."/>
            <person name="Kellner H."/>
        </authorList>
    </citation>
    <scope>NUCLEOTIDE SEQUENCE [LARGE SCALE GENOMIC DNA]</scope>
    <source>
        <strain evidence="16 17">DSM 108506</strain>
    </source>
</reference>
<dbReference type="SMART" id="SM00591">
    <property type="entry name" value="RWD"/>
    <property type="match status" value="1"/>
</dbReference>
<dbReference type="InterPro" id="IPR016255">
    <property type="entry name" value="Gcn2"/>
</dbReference>
<feature type="binding site" evidence="11">
    <location>
        <begin position="587"/>
        <end position="595"/>
    </location>
    <ligand>
        <name>ATP</name>
        <dbReference type="ChEBI" id="CHEBI:30616"/>
    </ligand>
</feature>
<dbReference type="SUPFAM" id="SSF56112">
    <property type="entry name" value="Protein kinase-like (PK-like)"/>
    <property type="match status" value="2"/>
</dbReference>
<keyword evidence="4 11" id="KW-0547">Nucleotide-binding</keyword>
<dbReference type="OrthoDB" id="341578at2759"/>
<evidence type="ECO:0000256" key="10">
    <source>
        <dbReference type="PIRSR" id="PIRSR000660-1"/>
    </source>
</evidence>
<feature type="binding site" evidence="12">
    <location>
        <position position="611"/>
    </location>
    <ligand>
        <name>ATP</name>
        <dbReference type="ChEBI" id="CHEBI:30616"/>
    </ligand>
</feature>
<evidence type="ECO:0000256" key="7">
    <source>
        <dbReference type="ARBA" id="ARBA00037982"/>
    </source>
</evidence>
<feature type="region of interest" description="Disordered" evidence="13">
    <location>
        <begin position="699"/>
        <end position="744"/>
    </location>
</feature>
<dbReference type="PANTHER" id="PTHR11042:SF136">
    <property type="entry name" value="EIF-2-ALPHA KINASE GCN2"/>
    <property type="match status" value="1"/>
</dbReference>
<keyword evidence="5" id="KW-0418">Kinase</keyword>
<dbReference type="InterPro" id="IPR017441">
    <property type="entry name" value="Protein_kinase_ATP_BS"/>
</dbReference>
<organism evidence="16 17">
    <name type="scientific">Antrodiella citrinella</name>
    <dbReference type="NCBI Taxonomy" id="2447956"/>
    <lineage>
        <taxon>Eukaryota</taxon>
        <taxon>Fungi</taxon>
        <taxon>Dikarya</taxon>
        <taxon>Basidiomycota</taxon>
        <taxon>Agaricomycotina</taxon>
        <taxon>Agaricomycetes</taxon>
        <taxon>Polyporales</taxon>
        <taxon>Steccherinaceae</taxon>
        <taxon>Antrodiella</taxon>
    </lineage>
</organism>
<dbReference type="GO" id="GO:1990625">
    <property type="term" value="P:negative regulation of cytoplasmic translational initiation in response to stress"/>
    <property type="evidence" value="ECO:0007669"/>
    <property type="project" value="TreeGrafter"/>
</dbReference>
<evidence type="ECO:0000259" key="14">
    <source>
        <dbReference type="PROSITE" id="PS50011"/>
    </source>
</evidence>
<dbReference type="Pfam" id="PF05773">
    <property type="entry name" value="RWD"/>
    <property type="match status" value="1"/>
</dbReference>
<dbReference type="SUPFAM" id="SSF55681">
    <property type="entry name" value="Class II aaRS and biotin synthetases"/>
    <property type="match status" value="1"/>
</dbReference>
<evidence type="ECO:0000256" key="5">
    <source>
        <dbReference type="ARBA" id="ARBA00022777"/>
    </source>
</evidence>
<dbReference type="EC" id="2.7.11.1" evidence="1"/>
<dbReference type="PIRSF" id="PIRSF000660">
    <property type="entry name" value="Ser/Thr_PK_GCN2"/>
    <property type="match status" value="1"/>
</dbReference>
<dbReference type="InterPro" id="IPR041715">
    <property type="entry name" value="HisRS-like_core"/>
</dbReference>
<evidence type="ECO:0000256" key="1">
    <source>
        <dbReference type="ARBA" id="ARBA00012513"/>
    </source>
</evidence>
<evidence type="ECO:0000256" key="3">
    <source>
        <dbReference type="ARBA" id="ARBA00022679"/>
    </source>
</evidence>
<dbReference type="GO" id="GO:0000077">
    <property type="term" value="P:DNA damage checkpoint signaling"/>
    <property type="evidence" value="ECO:0007669"/>
    <property type="project" value="InterPro"/>
</dbReference>
<dbReference type="PROSITE" id="PS00108">
    <property type="entry name" value="PROTEIN_KINASE_ST"/>
    <property type="match status" value="1"/>
</dbReference>
<dbReference type="Pfam" id="PF00069">
    <property type="entry name" value="Pkinase"/>
    <property type="match status" value="2"/>
</dbReference>
<name>A0A4S4MRE5_9APHY</name>
<feature type="compositionally biased region" description="Low complexity" evidence="13">
    <location>
        <begin position="710"/>
        <end position="720"/>
    </location>
</feature>
<dbReference type="Gene3D" id="3.40.50.800">
    <property type="entry name" value="Anticodon-binding domain"/>
    <property type="match status" value="1"/>
</dbReference>
<dbReference type="Proteomes" id="UP000308730">
    <property type="component" value="Unassembled WGS sequence"/>
</dbReference>
<feature type="domain" description="Protein kinase" evidence="14">
    <location>
        <begin position="581"/>
        <end position="946"/>
    </location>
</feature>
<dbReference type="Gene3D" id="3.10.110.10">
    <property type="entry name" value="Ubiquitin Conjugating Enzyme"/>
    <property type="match status" value="1"/>
</dbReference>
<dbReference type="SMART" id="SM00220">
    <property type="entry name" value="S_TKc"/>
    <property type="match status" value="1"/>
</dbReference>
<dbReference type="PANTHER" id="PTHR11042">
    <property type="entry name" value="EUKARYOTIC TRANSLATION INITIATION FACTOR 2-ALPHA KINASE EIF2-ALPHA KINASE -RELATED"/>
    <property type="match status" value="1"/>
</dbReference>
<dbReference type="CDD" id="cd23823">
    <property type="entry name" value="RWD_GCN2"/>
    <property type="match status" value="1"/>
</dbReference>
<dbReference type="Pfam" id="PF12745">
    <property type="entry name" value="HGTP_anticodon2"/>
    <property type="match status" value="1"/>
</dbReference>
<dbReference type="InterPro" id="IPR045864">
    <property type="entry name" value="aa-tRNA-synth_II/BPL/LPL"/>
</dbReference>
<dbReference type="GO" id="GO:0005524">
    <property type="term" value="F:ATP binding"/>
    <property type="evidence" value="ECO:0007669"/>
    <property type="project" value="UniProtKB-UniRule"/>
</dbReference>
<keyword evidence="3" id="KW-0808">Transferase</keyword>
<dbReference type="SUPFAM" id="SSF54495">
    <property type="entry name" value="UBC-like"/>
    <property type="match status" value="1"/>
</dbReference>
<comment type="similarity">
    <text evidence="7">Belongs to the protein kinase superfamily. Ser/Thr protein kinase family. GCN2 subfamily.</text>
</comment>
<gene>
    <name evidence="16" type="ORF">EUX98_g5583</name>
</gene>
<dbReference type="InterPro" id="IPR050339">
    <property type="entry name" value="CC_SR_Kinase"/>
</dbReference>
<dbReference type="GO" id="GO:0005634">
    <property type="term" value="C:nucleus"/>
    <property type="evidence" value="ECO:0007669"/>
    <property type="project" value="TreeGrafter"/>
</dbReference>
<evidence type="ECO:0000259" key="15">
    <source>
        <dbReference type="PROSITE" id="PS50908"/>
    </source>
</evidence>
<evidence type="ECO:0000256" key="2">
    <source>
        <dbReference type="ARBA" id="ARBA00022527"/>
    </source>
</evidence>
<feature type="region of interest" description="Disordered" evidence="13">
    <location>
        <begin position="146"/>
        <end position="207"/>
    </location>
</feature>
<evidence type="ECO:0000256" key="8">
    <source>
        <dbReference type="ARBA" id="ARBA00047899"/>
    </source>
</evidence>
<accession>A0A4S4MRE5</accession>
<evidence type="ECO:0000256" key="11">
    <source>
        <dbReference type="PIRSR" id="PIRSR000660-2"/>
    </source>
</evidence>
<feature type="compositionally biased region" description="Basic and acidic residues" evidence="13">
    <location>
        <begin position="179"/>
        <end position="191"/>
    </location>
</feature>
<dbReference type="PROSITE" id="PS50011">
    <property type="entry name" value="PROTEIN_KINASE_DOM"/>
    <property type="match status" value="2"/>
</dbReference>
<comment type="catalytic activity">
    <reaction evidence="8">
        <text>L-threonyl-[protein] + ATP = O-phospho-L-threonyl-[protein] + ADP + H(+)</text>
        <dbReference type="Rhea" id="RHEA:46608"/>
        <dbReference type="Rhea" id="RHEA-COMP:11060"/>
        <dbReference type="Rhea" id="RHEA-COMP:11605"/>
        <dbReference type="ChEBI" id="CHEBI:15378"/>
        <dbReference type="ChEBI" id="CHEBI:30013"/>
        <dbReference type="ChEBI" id="CHEBI:30616"/>
        <dbReference type="ChEBI" id="CHEBI:61977"/>
        <dbReference type="ChEBI" id="CHEBI:456216"/>
        <dbReference type="EC" id="2.7.11.1"/>
    </reaction>
</comment>
<dbReference type="CDD" id="cd14046">
    <property type="entry name" value="STKc_EIF2AK4_GCN2_rpt2"/>
    <property type="match status" value="1"/>
</dbReference>
<dbReference type="InterPro" id="IPR036621">
    <property type="entry name" value="Anticodon-bd_dom_sf"/>
</dbReference>
<evidence type="ECO:0000313" key="16">
    <source>
        <dbReference type="EMBL" id="THH28609.1"/>
    </source>
</evidence>
<comment type="catalytic activity">
    <reaction evidence="9">
        <text>L-seryl-[protein] + ATP = O-phospho-L-seryl-[protein] + ADP + H(+)</text>
        <dbReference type="Rhea" id="RHEA:17989"/>
        <dbReference type="Rhea" id="RHEA-COMP:9863"/>
        <dbReference type="Rhea" id="RHEA-COMP:11604"/>
        <dbReference type="ChEBI" id="CHEBI:15378"/>
        <dbReference type="ChEBI" id="CHEBI:29999"/>
        <dbReference type="ChEBI" id="CHEBI:30616"/>
        <dbReference type="ChEBI" id="CHEBI:83421"/>
        <dbReference type="ChEBI" id="CHEBI:456216"/>
        <dbReference type="EC" id="2.7.11.1"/>
    </reaction>
</comment>
<dbReference type="GO" id="GO:0005829">
    <property type="term" value="C:cytosol"/>
    <property type="evidence" value="ECO:0007669"/>
    <property type="project" value="TreeGrafter"/>
</dbReference>
<feature type="compositionally biased region" description="Basic and acidic residues" evidence="13">
    <location>
        <begin position="146"/>
        <end position="155"/>
    </location>
</feature>
<dbReference type="InterPro" id="IPR011009">
    <property type="entry name" value="Kinase-like_dom_sf"/>
</dbReference>
<evidence type="ECO:0000256" key="4">
    <source>
        <dbReference type="ARBA" id="ARBA00022741"/>
    </source>
</evidence>
<dbReference type="PROSITE" id="PS50908">
    <property type="entry name" value="RWD"/>
    <property type="match status" value="1"/>
</dbReference>
<evidence type="ECO:0000256" key="13">
    <source>
        <dbReference type="SAM" id="MobiDB-lite"/>
    </source>
</evidence>
<feature type="binding site" evidence="11">
    <location>
        <position position="610"/>
    </location>
    <ligand>
        <name>ATP</name>
        <dbReference type="ChEBI" id="CHEBI:30616"/>
    </ligand>
</feature>
<dbReference type="PROSITE" id="PS00107">
    <property type="entry name" value="PROTEIN_KINASE_ATP"/>
    <property type="match status" value="1"/>
</dbReference>
<sequence length="1591" mass="179154">MDTSEDRQQLEITALKSIYDENFIDCPPPKAWKGAARLPEFIIRVHHPDEQYADRVCFDLHIRFPKTYPTLAYPTFTIQRPITGLKPYEVTKLSNAIHIEAQNNKGSEIVFQIVTFAQDWILNNVTPPAEVSGSLATEMKKRAIAEEEARRQREEAEQEEEQERAARRAQELQEELQADAERRQHEQEQFQKARRRAVSDATEVPPSEDVADITPIETFQEEIQWQGASFMSVKLFHPQKASTECLGTLWQADPVTEDPHASFHLEVFTVTFESRYYSTSQGRKKLKQLEQEIQRLCSIRHSNLLAILAVKLITPHSSGPPRLVVLCEGRPAVTLEDVLQDSDCLREDRATVGHFVSPYTAILLIIDHWQEYLAQILSALNAIHTVDLVHRGLVLKWVGLAPGQRPGEPKQVKIFKVSFHVRLLDMHRSDAFGPDVVDRQSEDLPLSEGWLPKEALDSPLVYTRTRDIHTAGIVLLQMLLGRDIVVKYPDVHSALAHAQMSPRLHQMAINMLTSLKKSVSCFSLLAELSGAQVNNGPRSPTIPIAGPKTPMPHSQFFGSPESDYFRAPPPLRRQSRWKEDWEELELLGKGAFGSVVKARNKIDSLIYAVKKIKLRATQSDSKIFREVNALSRLNHRFIVRYYTTWVETSELASTTVSSVSSVNSDSGTSVPGSRDGTLSGHSNDLLTFNMDDLRSNESHHSFPSIRFTRSGTPESSSSSQESDEIFEGPLFNNGHQQRRPISSNAVPDIPRTLYIQMEYVERQTLKERIAEGVSESDAWRLFQQIVDALVHMSGLGILHRDIKLTNIFIDGKGDCKVGDFGLATSSLAAVDPSDVTKVIPRDADMTLDVGTKLYIAPEVQSGKGGARNHAKADIYSLGIVFFEMNYVFSTGSERIDVLEGLRKPGVSFPQAWEIRRSRQRQIITWLLQHNPNDRPTALELSQSPLLPPRMEDEYFKNAMKMMAKADSPHHQAVLSTLFSQPPKPTRGFLYDSDIDISDHTTLNSIVHDRIVQIFRLHGAIDMEPTLLLPHTTAEDEQNKALFLDRHGEVVTLPNNALAPFARLAARENIKRIKRYHIRDIYRPTVTPGHPKAYKAAVFDIITPDIVNGQTVATAEAISLVHSCIEGFANLQSYEIFVSHSRIYDIAIGRISPELRSEVIKVLDQPKSSQSQKRSILLRKGVPRSTVDELEALLDPDDDIDAIVNKLEKISPQLLSLLDGCIKDIRSTIQFAVASGVSRPIYFYPLFMLLNPTTYFRDGVCFEVVRRSKRNDVLAVGGRYDHIIGRYAPPKPKSDPICAIAVQISLDKITQALASFQSASQSTLLKERRSYGYWSPRRCDVYVASHQEGQLQDRVEVVALLWQNNISADLIYEFGLQTPDLEGVAEQCGREGILFIVYPRPRTARRDQPAFKVKSVLKGTEYEVSRQELVPFLHQQLVEQRRVDTSLSGVSAIIEGPLSTVASKEAAAPEDIHLVLPADAKKQRKHTKQMFLDRTFDFGVEFKSAVTQSGMPIIGVDVPPAIFEEMSKNTNWITDEEAWKSLQAAFPTSYISYAQQVRETVIKRKMDGVKFVVLFAVREGRASLLQLQAIMT</sequence>
<feature type="compositionally biased region" description="Low complexity" evidence="13">
    <location>
        <begin position="657"/>
        <end position="670"/>
    </location>
</feature>
<proteinExistence type="inferred from homology"/>
<feature type="region of interest" description="Disordered" evidence="13">
    <location>
        <begin position="657"/>
        <end position="678"/>
    </location>
</feature>
<dbReference type="InterPro" id="IPR016135">
    <property type="entry name" value="UBQ-conjugating_enzyme/RWD"/>
</dbReference>
<protein>
    <recommendedName>
        <fullName evidence="1">non-specific serine/threonine protein kinase</fullName>
        <ecNumber evidence="1">2.7.11.1</ecNumber>
    </recommendedName>
</protein>
<dbReference type="InterPro" id="IPR024435">
    <property type="entry name" value="HisRS-related_dom"/>
</dbReference>
<evidence type="ECO:0000256" key="6">
    <source>
        <dbReference type="ARBA" id="ARBA00022840"/>
    </source>
</evidence>
<evidence type="ECO:0000313" key="17">
    <source>
        <dbReference type="Proteomes" id="UP000308730"/>
    </source>
</evidence>
<dbReference type="EMBL" id="SGPM01000168">
    <property type="protein sequence ID" value="THH28609.1"/>
    <property type="molecule type" value="Genomic_DNA"/>
</dbReference>
<keyword evidence="2" id="KW-0723">Serine/threonine-protein kinase</keyword>
<dbReference type="InterPro" id="IPR000719">
    <property type="entry name" value="Prot_kinase_dom"/>
</dbReference>
<comment type="caution">
    <text evidence="16">The sequence shown here is derived from an EMBL/GenBank/DDBJ whole genome shotgun (WGS) entry which is preliminary data.</text>
</comment>
<feature type="active site" description="Proton acceptor" evidence="10">
    <location>
        <position position="801"/>
    </location>
</feature>
<keyword evidence="17" id="KW-1185">Reference proteome</keyword>
<dbReference type="Pfam" id="PF13393">
    <property type="entry name" value="tRNA-synt_His"/>
    <property type="match status" value="1"/>
</dbReference>
<evidence type="ECO:0000256" key="9">
    <source>
        <dbReference type="ARBA" id="ARBA00048679"/>
    </source>
</evidence>
<feature type="domain" description="Protein kinase" evidence="14">
    <location>
        <begin position="190"/>
        <end position="556"/>
    </location>
</feature>
<evidence type="ECO:0000256" key="12">
    <source>
        <dbReference type="PROSITE-ProRule" id="PRU10141"/>
    </source>
</evidence>
<dbReference type="Gene3D" id="1.10.510.10">
    <property type="entry name" value="Transferase(Phosphotransferase) domain 1"/>
    <property type="match status" value="2"/>
</dbReference>
<feature type="compositionally biased region" description="Polar residues" evidence="13">
    <location>
        <begin position="733"/>
        <end position="744"/>
    </location>
</feature>
<keyword evidence="6 11" id="KW-0067">ATP-binding</keyword>
<feature type="domain" description="RWD" evidence="15">
    <location>
        <begin position="10"/>
        <end position="124"/>
    </location>
</feature>
<dbReference type="InterPro" id="IPR006575">
    <property type="entry name" value="RWD_dom"/>
</dbReference>
<dbReference type="Gene3D" id="3.30.930.10">
    <property type="entry name" value="Bira Bifunctional Protein, Domain 2"/>
    <property type="match status" value="1"/>
</dbReference>
<dbReference type="Gene3D" id="3.30.200.20">
    <property type="entry name" value="Phosphorylase Kinase, domain 1"/>
    <property type="match status" value="1"/>
</dbReference>
<dbReference type="GO" id="GO:0004694">
    <property type="term" value="F:eukaryotic translation initiation factor 2alpha kinase activity"/>
    <property type="evidence" value="ECO:0007669"/>
    <property type="project" value="InterPro"/>
</dbReference>